<proteinExistence type="predicted"/>
<comment type="caution">
    <text evidence="1">The sequence shown here is derived from an EMBL/GenBank/DDBJ whole genome shotgun (WGS) entry which is preliminary data.</text>
</comment>
<dbReference type="Proteomes" id="UP001153678">
    <property type="component" value="Unassembled WGS sequence"/>
</dbReference>
<sequence length="61" mass="6923">MNCCIVVPYDLCFYILSVEVNFVFSSEASFSVSISRSQIIQYGFAFVIAGRHYLDPYNLAN</sequence>
<evidence type="ECO:0000313" key="2">
    <source>
        <dbReference type="Proteomes" id="UP001153678"/>
    </source>
</evidence>
<evidence type="ECO:0000313" key="1">
    <source>
        <dbReference type="EMBL" id="CAI2190198.1"/>
    </source>
</evidence>
<organism evidence="1 2">
    <name type="scientific">Funneliformis geosporum</name>
    <dbReference type="NCBI Taxonomy" id="1117311"/>
    <lineage>
        <taxon>Eukaryota</taxon>
        <taxon>Fungi</taxon>
        <taxon>Fungi incertae sedis</taxon>
        <taxon>Mucoromycota</taxon>
        <taxon>Glomeromycotina</taxon>
        <taxon>Glomeromycetes</taxon>
        <taxon>Glomerales</taxon>
        <taxon>Glomeraceae</taxon>
        <taxon>Funneliformis</taxon>
    </lineage>
</organism>
<reference evidence="1" key="1">
    <citation type="submission" date="2022-08" db="EMBL/GenBank/DDBJ databases">
        <authorList>
            <person name="Kallberg Y."/>
            <person name="Tangrot J."/>
            <person name="Rosling A."/>
        </authorList>
    </citation>
    <scope>NUCLEOTIDE SEQUENCE</scope>
    <source>
        <strain evidence="1">Wild A</strain>
    </source>
</reference>
<feature type="non-terminal residue" evidence="1">
    <location>
        <position position="1"/>
    </location>
</feature>
<protein>
    <submittedName>
        <fullName evidence="1">7576_t:CDS:1</fullName>
    </submittedName>
</protein>
<name>A0A9W4T0H1_9GLOM</name>
<keyword evidence="2" id="KW-1185">Reference proteome</keyword>
<dbReference type="AlphaFoldDB" id="A0A9W4T0H1"/>
<accession>A0A9W4T0H1</accession>
<gene>
    <name evidence="1" type="ORF">FWILDA_LOCUS14455</name>
</gene>
<dbReference type="EMBL" id="CAMKVN010006375">
    <property type="protein sequence ID" value="CAI2190198.1"/>
    <property type="molecule type" value="Genomic_DNA"/>
</dbReference>